<comment type="catalytic activity">
    <reaction evidence="1 6">
        <text>Cleavage of hydrophobic, N-terminal signal or leader sequences from secreted and periplasmic proteins.</text>
        <dbReference type="EC" id="3.4.21.89"/>
    </reaction>
</comment>
<evidence type="ECO:0000256" key="5">
    <source>
        <dbReference type="PIRSR" id="PIRSR600223-1"/>
    </source>
</evidence>
<dbReference type="GO" id="GO:0016020">
    <property type="term" value="C:membrane"/>
    <property type="evidence" value="ECO:0007669"/>
    <property type="project" value="UniProtKB-SubCell"/>
</dbReference>
<dbReference type="CDD" id="cd06530">
    <property type="entry name" value="S26_SPase_I"/>
    <property type="match status" value="1"/>
</dbReference>
<comment type="caution">
    <text evidence="8">The sequence shown here is derived from an EMBL/GenBank/DDBJ whole genome shotgun (WGS) entry which is preliminary data.</text>
</comment>
<evidence type="ECO:0000256" key="1">
    <source>
        <dbReference type="ARBA" id="ARBA00000677"/>
    </source>
</evidence>
<evidence type="ECO:0000313" key="8">
    <source>
        <dbReference type="EMBL" id="RJO61415.1"/>
    </source>
</evidence>
<dbReference type="PANTHER" id="PTHR43390">
    <property type="entry name" value="SIGNAL PEPTIDASE I"/>
    <property type="match status" value="1"/>
</dbReference>
<accession>A0A419DEA7</accession>
<comment type="similarity">
    <text evidence="2 6">Belongs to the peptidase S26 family.</text>
</comment>
<keyword evidence="6" id="KW-1133">Transmembrane helix</keyword>
<dbReference type="Gene3D" id="2.10.109.10">
    <property type="entry name" value="Umud Fragment, subunit A"/>
    <property type="match status" value="1"/>
</dbReference>
<dbReference type="GO" id="GO:0006465">
    <property type="term" value="P:signal peptide processing"/>
    <property type="evidence" value="ECO:0007669"/>
    <property type="project" value="InterPro"/>
</dbReference>
<evidence type="ECO:0000259" key="7">
    <source>
        <dbReference type="Pfam" id="PF10502"/>
    </source>
</evidence>
<sequence>MVSEKSSKKEEKKEKVNLEAGKVFTKEFIKTIVLITGLIIFIRFFVIQPFIVKGGSMEPNFHDNNYIFVNELSYRFTDPKRGDVVIFKHPEKECTEFVNKSFINRIFLQGPCTNFIKRVIGLPGETVVIKDGKVIIKNTGNPDGFTLSESYIPASDNFKLRGNISKTLGKDEYFVLGDNRQPNASLDSREWGALPENHITGKALIRVLPFNDFGFIRHPKY</sequence>
<dbReference type="Proteomes" id="UP000285655">
    <property type="component" value="Unassembled WGS sequence"/>
</dbReference>
<dbReference type="AlphaFoldDB" id="A0A419DEA7"/>
<dbReference type="InterPro" id="IPR019533">
    <property type="entry name" value="Peptidase_S26"/>
</dbReference>
<protein>
    <recommendedName>
        <fullName evidence="3 6">Signal peptidase I</fullName>
        <ecNumber evidence="3 6">3.4.21.89</ecNumber>
    </recommendedName>
</protein>
<name>A0A419DEA7_9BACT</name>
<dbReference type="Pfam" id="PF10502">
    <property type="entry name" value="Peptidase_S26"/>
    <property type="match status" value="1"/>
</dbReference>
<keyword evidence="4 6" id="KW-0378">Hydrolase</keyword>
<evidence type="ECO:0000256" key="3">
    <source>
        <dbReference type="ARBA" id="ARBA00013208"/>
    </source>
</evidence>
<dbReference type="InterPro" id="IPR036286">
    <property type="entry name" value="LexA/Signal_pep-like_sf"/>
</dbReference>
<dbReference type="EC" id="3.4.21.89" evidence="3 6"/>
<evidence type="ECO:0000256" key="2">
    <source>
        <dbReference type="ARBA" id="ARBA00009370"/>
    </source>
</evidence>
<keyword evidence="6" id="KW-0645">Protease</keyword>
<evidence type="ECO:0000256" key="6">
    <source>
        <dbReference type="RuleBase" id="RU362042"/>
    </source>
</evidence>
<dbReference type="PROSITE" id="PS00760">
    <property type="entry name" value="SPASE_I_2"/>
    <property type="match status" value="1"/>
</dbReference>
<feature type="active site" evidence="5">
    <location>
        <position position="56"/>
    </location>
</feature>
<comment type="subcellular location">
    <subcellularLocation>
        <location evidence="6">Membrane</location>
        <topology evidence="6">Single-pass type II membrane protein</topology>
    </subcellularLocation>
</comment>
<dbReference type="EMBL" id="QZJW01000019">
    <property type="protein sequence ID" value="RJO61415.1"/>
    <property type="molecule type" value="Genomic_DNA"/>
</dbReference>
<dbReference type="PANTHER" id="PTHR43390:SF1">
    <property type="entry name" value="CHLOROPLAST PROCESSING PEPTIDASE"/>
    <property type="match status" value="1"/>
</dbReference>
<evidence type="ECO:0000256" key="4">
    <source>
        <dbReference type="ARBA" id="ARBA00022801"/>
    </source>
</evidence>
<proteinExistence type="inferred from homology"/>
<organism evidence="8 9">
    <name type="scientific">candidate division WS5 bacterium</name>
    <dbReference type="NCBI Taxonomy" id="2093353"/>
    <lineage>
        <taxon>Bacteria</taxon>
        <taxon>candidate division WS5</taxon>
    </lineage>
</organism>
<evidence type="ECO:0000313" key="9">
    <source>
        <dbReference type="Proteomes" id="UP000285655"/>
    </source>
</evidence>
<dbReference type="SUPFAM" id="SSF51306">
    <property type="entry name" value="LexA/Signal peptidase"/>
    <property type="match status" value="1"/>
</dbReference>
<dbReference type="NCBIfam" id="TIGR02227">
    <property type="entry name" value="sigpep_I_bact"/>
    <property type="match status" value="1"/>
</dbReference>
<dbReference type="InterPro" id="IPR000223">
    <property type="entry name" value="Pept_S26A_signal_pept_1"/>
</dbReference>
<feature type="domain" description="Peptidase S26" evidence="7">
    <location>
        <begin position="26"/>
        <end position="207"/>
    </location>
</feature>
<keyword evidence="6" id="KW-0812">Transmembrane</keyword>
<dbReference type="GO" id="GO:0004252">
    <property type="term" value="F:serine-type endopeptidase activity"/>
    <property type="evidence" value="ECO:0007669"/>
    <property type="project" value="InterPro"/>
</dbReference>
<dbReference type="PRINTS" id="PR00727">
    <property type="entry name" value="LEADERPTASE"/>
</dbReference>
<reference evidence="8 9" key="1">
    <citation type="journal article" date="2017" name="ISME J.">
        <title>Energy and carbon metabolisms in a deep terrestrial subsurface fluid microbial community.</title>
        <authorList>
            <person name="Momper L."/>
            <person name="Jungbluth S.P."/>
            <person name="Lee M.D."/>
            <person name="Amend J.P."/>
        </authorList>
    </citation>
    <scope>NUCLEOTIDE SEQUENCE [LARGE SCALE GENOMIC DNA]</scope>
    <source>
        <strain evidence="8">SURF_29</strain>
    </source>
</reference>
<gene>
    <name evidence="8" type="primary">lepB</name>
    <name evidence="8" type="ORF">C4544_02765</name>
</gene>
<dbReference type="InterPro" id="IPR019757">
    <property type="entry name" value="Pept_S26A_signal_pept_1_Lys-AS"/>
</dbReference>
<feature type="active site" evidence="5">
    <location>
        <position position="117"/>
    </location>
</feature>
<dbReference type="GO" id="GO:0009003">
    <property type="term" value="F:signal peptidase activity"/>
    <property type="evidence" value="ECO:0007669"/>
    <property type="project" value="UniProtKB-EC"/>
</dbReference>
<keyword evidence="6" id="KW-0472">Membrane</keyword>
<feature type="transmembrane region" description="Helical" evidence="6">
    <location>
        <begin position="32"/>
        <end position="51"/>
    </location>
</feature>